<dbReference type="PROSITE" id="PS51417">
    <property type="entry name" value="ARF"/>
    <property type="match status" value="1"/>
</dbReference>
<gene>
    <name evidence="7" type="ORF">FDP41_008108</name>
</gene>
<dbReference type="VEuPathDB" id="AmoebaDB:NF0055370"/>
<keyword evidence="3 4" id="KW-0342">GTP-binding</keyword>
<dbReference type="InterPro" id="IPR005225">
    <property type="entry name" value="Small_GTP-bd"/>
</dbReference>
<dbReference type="FunFam" id="3.40.50.300:FF:000412">
    <property type="entry name" value="ADP-ribosylation factor 1"/>
    <property type="match status" value="1"/>
</dbReference>
<dbReference type="Proteomes" id="UP000444721">
    <property type="component" value="Unassembled WGS sequence"/>
</dbReference>
<feature type="binding site" evidence="5">
    <location>
        <position position="48"/>
    </location>
    <ligand>
        <name>Mg(2+)</name>
        <dbReference type="ChEBI" id="CHEBI:18420"/>
    </ligand>
</feature>
<evidence type="ECO:0008006" key="9">
    <source>
        <dbReference type="Google" id="ProtNLM"/>
    </source>
</evidence>
<name>A0A6A5BH99_NAEFO</name>
<feature type="binding site" evidence="4">
    <location>
        <begin position="126"/>
        <end position="129"/>
    </location>
    <ligand>
        <name>GTP</name>
        <dbReference type="ChEBI" id="CHEBI:37565"/>
    </ligand>
</feature>
<dbReference type="GO" id="GO:0003924">
    <property type="term" value="F:GTPase activity"/>
    <property type="evidence" value="ECO:0007669"/>
    <property type="project" value="InterPro"/>
</dbReference>
<dbReference type="InterPro" id="IPR027417">
    <property type="entry name" value="P-loop_NTPase"/>
</dbReference>
<dbReference type="InterPro" id="IPR006689">
    <property type="entry name" value="Small_GTPase_ARF/SAR"/>
</dbReference>
<evidence type="ECO:0000256" key="1">
    <source>
        <dbReference type="ARBA" id="ARBA00010290"/>
    </source>
</evidence>
<accession>A0A6A5BH99</accession>
<evidence type="ECO:0000256" key="4">
    <source>
        <dbReference type="PIRSR" id="PIRSR606689-1"/>
    </source>
</evidence>
<dbReference type="SMART" id="SM00175">
    <property type="entry name" value="RAB"/>
    <property type="match status" value="1"/>
</dbReference>
<dbReference type="Pfam" id="PF00025">
    <property type="entry name" value="Arf"/>
    <property type="match status" value="1"/>
</dbReference>
<dbReference type="SMART" id="SM00178">
    <property type="entry name" value="SAR"/>
    <property type="match status" value="1"/>
</dbReference>
<dbReference type="VEuPathDB" id="AmoebaDB:FDP41_008108"/>
<feature type="binding site" evidence="4">
    <location>
        <begin position="24"/>
        <end position="31"/>
    </location>
    <ligand>
        <name>GTP</name>
        <dbReference type="ChEBI" id="CHEBI:37565"/>
    </ligand>
</feature>
<dbReference type="AlphaFoldDB" id="A0A6A5BH99"/>
<dbReference type="GO" id="GO:0005525">
    <property type="term" value="F:GTP binding"/>
    <property type="evidence" value="ECO:0007669"/>
    <property type="project" value="UniProtKB-KW"/>
</dbReference>
<proteinExistence type="inferred from homology"/>
<comment type="caution">
    <text evidence="7">The sequence shown here is derived from an EMBL/GenBank/DDBJ whole genome shotgun (WGS) entry which is preliminary data.</text>
</comment>
<dbReference type="SMART" id="SM00177">
    <property type="entry name" value="ARF"/>
    <property type="match status" value="1"/>
</dbReference>
<dbReference type="Gene3D" id="3.40.50.300">
    <property type="entry name" value="P-loop containing nucleotide triphosphate hydrolases"/>
    <property type="match status" value="1"/>
</dbReference>
<evidence type="ECO:0000256" key="2">
    <source>
        <dbReference type="ARBA" id="ARBA00022741"/>
    </source>
</evidence>
<dbReference type="GO" id="GO:0030010">
    <property type="term" value="P:establishment of cell polarity"/>
    <property type="evidence" value="ECO:0007669"/>
    <property type="project" value="UniProtKB-ARBA"/>
</dbReference>
<keyword evidence="8" id="KW-1185">Reference proteome</keyword>
<evidence type="ECO:0000313" key="7">
    <source>
        <dbReference type="EMBL" id="KAF0973404.1"/>
    </source>
</evidence>
<dbReference type="InterPro" id="IPR024156">
    <property type="entry name" value="Small_GTPase_ARF"/>
</dbReference>
<dbReference type="EMBL" id="VFQX01000060">
    <property type="protein sequence ID" value="KAF0973404.1"/>
    <property type="molecule type" value="Genomic_DNA"/>
</dbReference>
<dbReference type="NCBIfam" id="TIGR00231">
    <property type="entry name" value="small_GTP"/>
    <property type="match status" value="1"/>
</dbReference>
<dbReference type="PANTHER" id="PTHR11711">
    <property type="entry name" value="ADP RIBOSYLATION FACTOR-RELATED"/>
    <property type="match status" value="1"/>
</dbReference>
<reference evidence="7 8" key="1">
    <citation type="journal article" date="2019" name="Sci. Rep.">
        <title>Nanopore sequencing improves the draft genome of the human pathogenic amoeba Naegleria fowleri.</title>
        <authorList>
            <person name="Liechti N."/>
            <person name="Schurch N."/>
            <person name="Bruggmann R."/>
            <person name="Wittwer M."/>
        </authorList>
    </citation>
    <scope>NUCLEOTIDE SEQUENCE [LARGE SCALE GENOMIC DNA]</scope>
    <source>
        <strain evidence="7 8">ATCC 30894</strain>
    </source>
</reference>
<evidence type="ECO:0000256" key="5">
    <source>
        <dbReference type="PIRSR" id="PIRSR606689-2"/>
    </source>
</evidence>
<evidence type="ECO:0000256" key="6">
    <source>
        <dbReference type="RuleBase" id="RU003925"/>
    </source>
</evidence>
<feature type="binding site" evidence="4">
    <location>
        <position position="70"/>
    </location>
    <ligand>
        <name>GTP</name>
        <dbReference type="ChEBI" id="CHEBI:37565"/>
    </ligand>
</feature>
<dbReference type="SUPFAM" id="SSF52540">
    <property type="entry name" value="P-loop containing nucleoside triphosphate hydrolases"/>
    <property type="match status" value="1"/>
</dbReference>
<sequence length="177" mass="20133">MGQLLSNLFPSLFGDLNAKILMLGLDAAGKTATLYKLHLDEDVTTIPTVGFNVETVQYRNVRMTIFDLGGQYKIRQLWRHYYQNNDAIIFIVDSADRDRMEEARETLHQVVQSPELENVKLLVLANKQDLPQALSASQVAKELDLKSIKQEWFIQPCSARTGKGLYEGFDWLSGKLK</sequence>
<dbReference type="GO" id="GO:0046872">
    <property type="term" value="F:metal ion binding"/>
    <property type="evidence" value="ECO:0007669"/>
    <property type="project" value="UniProtKB-KW"/>
</dbReference>
<evidence type="ECO:0000256" key="3">
    <source>
        <dbReference type="ARBA" id="ARBA00023134"/>
    </source>
</evidence>
<dbReference type="OMA" id="MANYWTK"/>
<keyword evidence="5" id="KW-0460">Magnesium</keyword>
<dbReference type="OrthoDB" id="2011769at2759"/>
<dbReference type="PRINTS" id="PR00328">
    <property type="entry name" value="SAR1GTPBP"/>
</dbReference>
<dbReference type="CDD" id="cd00878">
    <property type="entry name" value="Arf_Arl"/>
    <property type="match status" value="1"/>
</dbReference>
<protein>
    <recommendedName>
        <fullName evidence="9">ADP-ribosylation factor</fullName>
    </recommendedName>
</protein>
<dbReference type="RefSeq" id="XP_044558117.1">
    <property type="nucleotide sequence ID" value="XM_044711926.1"/>
</dbReference>
<comment type="similarity">
    <text evidence="1 6">Belongs to the small GTPase superfamily. Arf family.</text>
</comment>
<keyword evidence="5" id="KW-0479">Metal-binding</keyword>
<keyword evidence="2 4" id="KW-0547">Nucleotide-binding</keyword>
<dbReference type="GeneID" id="68115326"/>
<organism evidence="7 8">
    <name type="scientific">Naegleria fowleri</name>
    <name type="common">Brain eating amoeba</name>
    <dbReference type="NCBI Taxonomy" id="5763"/>
    <lineage>
        <taxon>Eukaryota</taxon>
        <taxon>Discoba</taxon>
        <taxon>Heterolobosea</taxon>
        <taxon>Tetramitia</taxon>
        <taxon>Eutetramitia</taxon>
        <taxon>Vahlkampfiidae</taxon>
        <taxon>Naegleria</taxon>
    </lineage>
</organism>
<evidence type="ECO:0000313" key="8">
    <source>
        <dbReference type="Proteomes" id="UP000444721"/>
    </source>
</evidence>
<dbReference type="VEuPathDB" id="AmoebaDB:NfTy_092090"/>
<feature type="binding site" evidence="5">
    <location>
        <position position="31"/>
    </location>
    <ligand>
        <name>Mg(2+)</name>
        <dbReference type="ChEBI" id="CHEBI:18420"/>
    </ligand>
</feature>